<dbReference type="GeneID" id="80518898"/>
<reference evidence="3" key="1">
    <citation type="submission" date="2017-01" db="EMBL/GenBank/DDBJ databases">
        <authorList>
            <person name="Assis F.L."/>
            <person name="Abrahao J.S."/>
            <person name="Silva L."/>
            <person name="Khalil J.B."/>
            <person name="Rodrigues R."/>
            <person name="Silva L.S."/>
            <person name="Arantes T."/>
            <person name="Boratto P."/>
            <person name="Andrade M."/>
            <person name="Kroon E.G."/>
            <person name="Ribeiro B."/>
            <person name="Bergier I."/>
            <person name="Seligmann H."/>
            <person name="Ghigo E."/>
            <person name="Colson P."/>
            <person name="Levasseur A."/>
            <person name="Raoult D."/>
            <person name="Scola B.L."/>
        </authorList>
    </citation>
    <scope>NUCLEOTIDE SEQUENCE</scope>
    <source>
        <strain evidence="3">Soda lake</strain>
    </source>
</reference>
<feature type="domain" description="Apple" evidence="2">
    <location>
        <begin position="161"/>
        <end position="226"/>
    </location>
</feature>
<dbReference type="PROSITE" id="PS50948">
    <property type="entry name" value="PAN"/>
    <property type="match status" value="1"/>
</dbReference>
<keyword evidence="1" id="KW-1133">Transmembrane helix</keyword>
<evidence type="ECO:0000313" key="3">
    <source>
        <dbReference type="EMBL" id="QKU35470.1"/>
    </source>
</evidence>
<feature type="transmembrane region" description="Helical" evidence="1">
    <location>
        <begin position="7"/>
        <end position="30"/>
    </location>
</feature>
<keyword evidence="1" id="KW-0812">Transmembrane</keyword>
<dbReference type="Pfam" id="PF00024">
    <property type="entry name" value="PAN_1"/>
    <property type="match status" value="2"/>
</dbReference>
<dbReference type="InterPro" id="IPR003609">
    <property type="entry name" value="Pan_app"/>
</dbReference>
<sequence length="226" mass="25780">MDKNKNVTYIVIAVAIIVIIIIIPLTYIIYNDYVYSRQCTHSPVAPIPVTPIISPPSHQSPMTPIISPPSHHPLTSQTSLFPSLCPSYTRHVNANIYGKSIDEAPMKDITEQQCQQACDLKQCDWYNYDQSKKYCWLKQGLTKNNYITGFNVVDTPGDLTCPKFHVVKNMDVDGKTLNYTKNINENECQSLCNNMTCNWYNYNNDTQECWLKQADITNDMITGIKL</sequence>
<dbReference type="SUPFAM" id="SSF57414">
    <property type="entry name" value="Hairpin loop containing domain-like"/>
    <property type="match status" value="1"/>
</dbReference>
<evidence type="ECO:0000256" key="1">
    <source>
        <dbReference type="SAM" id="Phobius"/>
    </source>
</evidence>
<keyword evidence="1" id="KW-0472">Membrane</keyword>
<protein>
    <recommendedName>
        <fullName evidence="2">Apple domain-containing protein</fullName>
    </recommendedName>
</protein>
<accession>A0A6N1NNE6</accession>
<proteinExistence type="predicted"/>
<name>A0A6N1NNE6_9VIRU</name>
<dbReference type="EMBL" id="KY523104">
    <property type="protein sequence ID" value="QKU35470.1"/>
    <property type="molecule type" value="Genomic_DNA"/>
</dbReference>
<evidence type="ECO:0000259" key="2">
    <source>
        <dbReference type="PROSITE" id="PS50948"/>
    </source>
</evidence>
<dbReference type="KEGG" id="vg:80518898"/>
<organism evidence="3">
    <name type="scientific">Tupanvirus soda lake</name>
    <dbReference type="NCBI Taxonomy" id="2126985"/>
    <lineage>
        <taxon>Viruses</taxon>
        <taxon>Varidnaviria</taxon>
        <taxon>Bamfordvirae</taxon>
        <taxon>Nucleocytoviricota</taxon>
        <taxon>Megaviricetes</taxon>
        <taxon>Imitervirales</taxon>
        <taxon>Mimiviridae</taxon>
        <taxon>Megamimivirinae</taxon>
        <taxon>Tupanvirus</taxon>
        <taxon>Tupanvirus salinum</taxon>
    </lineage>
</organism>
<dbReference type="Gene3D" id="3.50.4.10">
    <property type="entry name" value="Hepatocyte Growth Factor"/>
    <property type="match status" value="2"/>
</dbReference>
<dbReference type="RefSeq" id="YP_010782134.1">
    <property type="nucleotide sequence ID" value="NC_075039.1"/>
</dbReference>
<reference evidence="3" key="2">
    <citation type="journal article" date="2018" name="Nat. Commun.">
        <title>Tailed giant Tupanvirus possesses the most complete translational apparatus of the known virosphere.</title>
        <authorList>
            <person name="Abrahao J."/>
            <person name="Silva L."/>
            <person name="Silva L.S."/>
            <person name="Khalil J.Y.B."/>
            <person name="Rodrigues R."/>
            <person name="Arantes T."/>
            <person name="Assis F."/>
            <person name="Boratto P."/>
            <person name="Andrade M."/>
            <person name="Kroon E.G."/>
            <person name="Ribeiro B."/>
            <person name="Bergier I."/>
            <person name="Seligmann H."/>
            <person name="Ghigo E."/>
            <person name="Colson P."/>
            <person name="Levasseur A."/>
            <person name="Kroemer G."/>
            <person name="Raoult D."/>
            <person name="La Scola B."/>
        </authorList>
    </citation>
    <scope>NUCLEOTIDE SEQUENCE [LARGE SCALE GENOMIC DNA]</scope>
    <source>
        <strain evidence="3">Soda lake</strain>
    </source>
</reference>